<dbReference type="AlphaFoldDB" id="A0A1V4A5G1"/>
<reference evidence="7 8" key="1">
    <citation type="submission" date="2017-02" db="EMBL/GenBank/DDBJ databases">
        <title>Draft Genome Sequence of Streptomyces tsukubaensis F601, a Producer of the immunosuppressant tacrolimus FK506.</title>
        <authorList>
            <person name="Zong G."/>
            <person name="Zhong C."/>
            <person name="Fu J."/>
            <person name="Qin R."/>
            <person name="Cao G."/>
        </authorList>
    </citation>
    <scope>NUCLEOTIDE SEQUENCE [LARGE SCALE GENOMIC DNA]</scope>
    <source>
        <strain evidence="7 8">F601</strain>
    </source>
</reference>
<evidence type="ECO:0000256" key="2">
    <source>
        <dbReference type="ARBA" id="ARBA00023125"/>
    </source>
</evidence>
<dbReference type="SUPFAM" id="SSF52172">
    <property type="entry name" value="CheY-like"/>
    <property type="match status" value="1"/>
</dbReference>
<dbReference type="SUPFAM" id="SSF46894">
    <property type="entry name" value="C-terminal effector domain of the bipartite response regulators"/>
    <property type="match status" value="1"/>
</dbReference>
<sequence length="221" mass="23557">MYVLLADSDPVSRHVLTGALDSAELVRVVATADSGRHPRHWPLSGVDVVVIADAPPPTGHAPAVTELVHKGLRVLLLGAGWTTGAVAAALAAGCAGVLLKDAEVDRIAAAVRAVAAGYVVVSPELLGLWGPAPRRAAPPRPVRDDRSARLRLRSLTEREREVLTLLAEGLSTRETARRLKITPATVKSHVSHALAKLSVRNRLEAVLLMRQALDEDRPPWS</sequence>
<accession>A0A1V4A5G1</accession>
<dbReference type="EMBL" id="MVFC01000023">
    <property type="protein sequence ID" value="OON75411.1"/>
    <property type="molecule type" value="Genomic_DNA"/>
</dbReference>
<keyword evidence="2" id="KW-0238">DNA-binding</keyword>
<dbReference type="Proteomes" id="UP000190539">
    <property type="component" value="Unassembled WGS sequence"/>
</dbReference>
<dbReference type="GO" id="GO:0006355">
    <property type="term" value="P:regulation of DNA-templated transcription"/>
    <property type="evidence" value="ECO:0007669"/>
    <property type="project" value="InterPro"/>
</dbReference>
<comment type="caution">
    <text evidence="7">The sequence shown here is derived from an EMBL/GenBank/DDBJ whole genome shotgun (WGS) entry which is preliminary data.</text>
</comment>
<evidence type="ECO:0000256" key="3">
    <source>
        <dbReference type="ARBA" id="ARBA00023163"/>
    </source>
</evidence>
<evidence type="ECO:0008006" key="9">
    <source>
        <dbReference type="Google" id="ProtNLM"/>
    </source>
</evidence>
<evidence type="ECO:0000256" key="4">
    <source>
        <dbReference type="PROSITE-ProRule" id="PRU00169"/>
    </source>
</evidence>
<dbReference type="SMART" id="SM00421">
    <property type="entry name" value="HTH_LUXR"/>
    <property type="match status" value="1"/>
</dbReference>
<dbReference type="Pfam" id="PF00196">
    <property type="entry name" value="GerE"/>
    <property type="match status" value="1"/>
</dbReference>
<dbReference type="PANTHER" id="PTHR43214">
    <property type="entry name" value="TWO-COMPONENT RESPONSE REGULATOR"/>
    <property type="match status" value="1"/>
</dbReference>
<evidence type="ECO:0000313" key="7">
    <source>
        <dbReference type="EMBL" id="OON75411.1"/>
    </source>
</evidence>
<gene>
    <name evidence="7" type="ORF">B1H18_23205</name>
</gene>
<dbReference type="InterPro" id="IPR039420">
    <property type="entry name" value="WalR-like"/>
</dbReference>
<keyword evidence="8" id="KW-1185">Reference proteome</keyword>
<protein>
    <recommendedName>
        <fullName evidence="9">DNA-binding response regulator</fullName>
    </recommendedName>
</protein>
<dbReference type="PROSITE" id="PS50110">
    <property type="entry name" value="RESPONSE_REGULATORY"/>
    <property type="match status" value="1"/>
</dbReference>
<dbReference type="InterPro" id="IPR001789">
    <property type="entry name" value="Sig_transdc_resp-reg_receiver"/>
</dbReference>
<keyword evidence="1" id="KW-0805">Transcription regulation</keyword>
<evidence type="ECO:0000259" key="5">
    <source>
        <dbReference type="PROSITE" id="PS50043"/>
    </source>
</evidence>
<dbReference type="PANTHER" id="PTHR43214:SF24">
    <property type="entry name" value="TRANSCRIPTIONAL REGULATORY PROTEIN NARL-RELATED"/>
    <property type="match status" value="1"/>
</dbReference>
<feature type="domain" description="Response regulatory" evidence="6">
    <location>
        <begin position="2"/>
        <end position="115"/>
    </location>
</feature>
<proteinExistence type="predicted"/>
<dbReference type="InterPro" id="IPR016032">
    <property type="entry name" value="Sig_transdc_resp-reg_C-effctor"/>
</dbReference>
<dbReference type="PRINTS" id="PR00038">
    <property type="entry name" value="HTHLUXR"/>
</dbReference>
<dbReference type="CDD" id="cd06170">
    <property type="entry name" value="LuxR_C_like"/>
    <property type="match status" value="1"/>
</dbReference>
<dbReference type="PROSITE" id="PS50043">
    <property type="entry name" value="HTH_LUXR_2"/>
    <property type="match status" value="1"/>
</dbReference>
<dbReference type="GO" id="GO:0003677">
    <property type="term" value="F:DNA binding"/>
    <property type="evidence" value="ECO:0007669"/>
    <property type="project" value="UniProtKB-KW"/>
</dbReference>
<dbReference type="Gene3D" id="3.40.50.2300">
    <property type="match status" value="1"/>
</dbReference>
<evidence type="ECO:0000313" key="8">
    <source>
        <dbReference type="Proteomes" id="UP000190539"/>
    </source>
</evidence>
<comment type="caution">
    <text evidence="4">Lacks conserved residue(s) required for the propagation of feature annotation.</text>
</comment>
<dbReference type="STRING" id="83656.B1H18_23205"/>
<organism evidence="7 8">
    <name type="scientific">Streptomyces tsukubensis</name>
    <dbReference type="NCBI Taxonomy" id="83656"/>
    <lineage>
        <taxon>Bacteria</taxon>
        <taxon>Bacillati</taxon>
        <taxon>Actinomycetota</taxon>
        <taxon>Actinomycetes</taxon>
        <taxon>Kitasatosporales</taxon>
        <taxon>Streptomycetaceae</taxon>
        <taxon>Streptomyces</taxon>
    </lineage>
</organism>
<feature type="domain" description="HTH luxR-type" evidence="5">
    <location>
        <begin position="148"/>
        <end position="213"/>
    </location>
</feature>
<dbReference type="GO" id="GO:0000160">
    <property type="term" value="P:phosphorelay signal transduction system"/>
    <property type="evidence" value="ECO:0007669"/>
    <property type="project" value="InterPro"/>
</dbReference>
<name>A0A1V4A5G1_9ACTN</name>
<dbReference type="InterPro" id="IPR000792">
    <property type="entry name" value="Tscrpt_reg_LuxR_C"/>
</dbReference>
<evidence type="ECO:0000259" key="6">
    <source>
        <dbReference type="PROSITE" id="PS50110"/>
    </source>
</evidence>
<keyword evidence="3" id="KW-0804">Transcription</keyword>
<evidence type="ECO:0000256" key="1">
    <source>
        <dbReference type="ARBA" id="ARBA00023015"/>
    </source>
</evidence>
<dbReference type="InterPro" id="IPR011006">
    <property type="entry name" value="CheY-like_superfamily"/>
</dbReference>